<dbReference type="InterPro" id="IPR013149">
    <property type="entry name" value="ADH-like_C"/>
</dbReference>
<dbReference type="EMBL" id="QGMK01000066">
    <property type="protein sequence ID" value="TVY84654.1"/>
    <property type="molecule type" value="Genomic_DNA"/>
</dbReference>
<dbReference type="GO" id="GO:0008270">
    <property type="term" value="F:zinc ion binding"/>
    <property type="evidence" value="ECO:0007669"/>
    <property type="project" value="InterPro"/>
</dbReference>
<dbReference type="CDD" id="cd08234">
    <property type="entry name" value="threonine_DH_like"/>
    <property type="match status" value="1"/>
</dbReference>
<evidence type="ECO:0000313" key="7">
    <source>
        <dbReference type="EMBL" id="TVY84654.1"/>
    </source>
</evidence>
<comment type="cofactor">
    <cofactor evidence="4">
        <name>Zn(2+)</name>
        <dbReference type="ChEBI" id="CHEBI:29105"/>
    </cofactor>
</comment>
<dbReference type="InterPro" id="IPR002328">
    <property type="entry name" value="ADH_Zn_CS"/>
</dbReference>
<dbReference type="InterPro" id="IPR011032">
    <property type="entry name" value="GroES-like_sf"/>
</dbReference>
<organism evidence="7 8">
    <name type="scientific">Lachnellula suecica</name>
    <dbReference type="NCBI Taxonomy" id="602035"/>
    <lineage>
        <taxon>Eukaryota</taxon>
        <taxon>Fungi</taxon>
        <taxon>Dikarya</taxon>
        <taxon>Ascomycota</taxon>
        <taxon>Pezizomycotina</taxon>
        <taxon>Leotiomycetes</taxon>
        <taxon>Helotiales</taxon>
        <taxon>Lachnaceae</taxon>
        <taxon>Lachnellula</taxon>
    </lineage>
</organism>
<keyword evidence="1 4" id="KW-0479">Metal-binding</keyword>
<dbReference type="Proteomes" id="UP000469558">
    <property type="component" value="Unassembled WGS sequence"/>
</dbReference>
<name>A0A8T9CLH4_9HELO</name>
<dbReference type="Pfam" id="PF00107">
    <property type="entry name" value="ADH_zinc_N"/>
    <property type="match status" value="1"/>
</dbReference>
<evidence type="ECO:0000256" key="1">
    <source>
        <dbReference type="ARBA" id="ARBA00022723"/>
    </source>
</evidence>
<dbReference type="AlphaFoldDB" id="A0A8T9CLH4"/>
<dbReference type="InterPro" id="IPR036291">
    <property type="entry name" value="NAD(P)-bd_dom_sf"/>
</dbReference>
<dbReference type="Pfam" id="PF08240">
    <property type="entry name" value="ADH_N"/>
    <property type="match status" value="1"/>
</dbReference>
<dbReference type="Gene3D" id="3.90.180.10">
    <property type="entry name" value="Medium-chain alcohol dehydrogenases, catalytic domain"/>
    <property type="match status" value="1"/>
</dbReference>
<evidence type="ECO:0000259" key="6">
    <source>
        <dbReference type="Pfam" id="PF08240"/>
    </source>
</evidence>
<dbReference type="InterPro" id="IPR050129">
    <property type="entry name" value="Zn_alcohol_dh"/>
</dbReference>
<dbReference type="OrthoDB" id="256333at2759"/>
<keyword evidence="2 4" id="KW-0862">Zinc</keyword>
<dbReference type="GO" id="GO:0016491">
    <property type="term" value="F:oxidoreductase activity"/>
    <property type="evidence" value="ECO:0007669"/>
    <property type="project" value="UniProtKB-KW"/>
</dbReference>
<evidence type="ECO:0000259" key="5">
    <source>
        <dbReference type="Pfam" id="PF00107"/>
    </source>
</evidence>
<dbReference type="InterPro" id="IPR013154">
    <property type="entry name" value="ADH-like_N"/>
</dbReference>
<dbReference type="SUPFAM" id="SSF50129">
    <property type="entry name" value="GroES-like"/>
    <property type="match status" value="1"/>
</dbReference>
<feature type="domain" description="Alcohol dehydrogenase-like N-terminal" evidence="6">
    <location>
        <begin position="45"/>
        <end position="172"/>
    </location>
</feature>
<reference evidence="7 8" key="1">
    <citation type="submission" date="2018-05" db="EMBL/GenBank/DDBJ databases">
        <title>Genome sequencing and assembly of the regulated plant pathogen Lachnellula willkommii and related sister species for the development of diagnostic species identification markers.</title>
        <authorList>
            <person name="Giroux E."/>
            <person name="Bilodeau G."/>
        </authorList>
    </citation>
    <scope>NUCLEOTIDE SEQUENCE [LARGE SCALE GENOMIC DNA]</scope>
    <source>
        <strain evidence="7 8">CBS 268.59</strain>
    </source>
</reference>
<evidence type="ECO:0000313" key="8">
    <source>
        <dbReference type="Proteomes" id="UP000469558"/>
    </source>
</evidence>
<keyword evidence="8" id="KW-1185">Reference proteome</keyword>
<comment type="caution">
    <text evidence="7">The sequence shown here is derived from an EMBL/GenBank/DDBJ whole genome shotgun (WGS) entry which is preliminary data.</text>
</comment>
<keyword evidence="3" id="KW-0560">Oxidoreductase</keyword>
<evidence type="ECO:0000256" key="2">
    <source>
        <dbReference type="ARBA" id="ARBA00022833"/>
    </source>
</evidence>
<dbReference type="Gene3D" id="3.40.50.720">
    <property type="entry name" value="NAD(P)-binding Rossmann-like Domain"/>
    <property type="match status" value="1"/>
</dbReference>
<accession>A0A8T9CLH4</accession>
<dbReference type="PROSITE" id="PS00059">
    <property type="entry name" value="ADH_ZINC"/>
    <property type="match status" value="1"/>
</dbReference>
<comment type="similarity">
    <text evidence="4">Belongs to the zinc-containing alcohol dehydrogenase family.</text>
</comment>
<evidence type="ECO:0000256" key="4">
    <source>
        <dbReference type="RuleBase" id="RU361277"/>
    </source>
</evidence>
<evidence type="ECO:0000256" key="3">
    <source>
        <dbReference type="ARBA" id="ARBA00023002"/>
    </source>
</evidence>
<dbReference type="PANTHER" id="PTHR43401:SF2">
    <property type="entry name" value="L-THREONINE 3-DEHYDROGENASE"/>
    <property type="match status" value="1"/>
</dbReference>
<gene>
    <name evidence="7" type="primary">ARD1_0</name>
    <name evidence="7" type="ORF">LSUE1_G000517</name>
</gene>
<dbReference type="PANTHER" id="PTHR43401">
    <property type="entry name" value="L-THREONINE 3-DEHYDROGENASE"/>
    <property type="match status" value="1"/>
</dbReference>
<sequence>MPATNGTTNGAAAKFVVPTEMNAIRYNKLKDFSLVTMPVPEPKGHEILIKVKSAGICGTDLHIHNGDFESALTQGKSVVTGHETSGIVVKIGEHVKGFKLGDKVTADNSELCGYCHYCRQGKLLYCENFLAHGVHRKKIAKQFEMFHQADLYGIVDGGFAEYCAYPAEKLFHFENCSWEEASLFEAASCAVHGMDRIRPEVGSSILLIGAGPTGLCLAQLLKANGGAHMVLASNEGPKMELAKKLNCADEYVELSRKDPSKQWDDLKAKYPYGFDVVVEASGSHALLEKAIDYCTRGGKLVYYGVYEKSALINVRPQRVFSDEITMVGSFSEMWCLPRAVHYLETRKVDVRGIVTNTYKLENFAEALDAVRNKQCIKAVILFD</sequence>
<proteinExistence type="inferred from homology"/>
<dbReference type="SUPFAM" id="SSF51735">
    <property type="entry name" value="NAD(P)-binding Rossmann-fold domains"/>
    <property type="match status" value="1"/>
</dbReference>
<feature type="domain" description="Alcohol dehydrogenase-like C-terminal" evidence="5">
    <location>
        <begin position="212"/>
        <end position="331"/>
    </location>
</feature>
<protein>
    <submittedName>
        <fullName evidence="7">D-arabinitol dehydrogenase</fullName>
    </submittedName>
</protein>